<dbReference type="EMBL" id="CM046126">
    <property type="protein sequence ID" value="KAI8426872.1"/>
    <property type="molecule type" value="Genomic_DNA"/>
</dbReference>
<gene>
    <name evidence="1" type="ORF">MSG28_014553</name>
</gene>
<comment type="caution">
    <text evidence="1">The sequence shown here is derived from an EMBL/GenBank/DDBJ whole genome shotgun (WGS) entry which is preliminary data.</text>
</comment>
<sequence length="349" mass="38751">MDIYNIEHPVMTVMCCRRHRQQAVILETSPDMIDNAENRFKFSRMLHRKNNHEKQPPTTPPSYVLSGAAMNVAYSRQDLEDYLKSASKVSKDHPVVISKFVMAAKEIDVNVVAADGIIVCLAVHVENAGVHSGDPTGLQIKQLSNIGNTVFAVFEWIVQNWGRDRLCHCPFFAREGILKALNGSTNGVSRGVFLLAEVSREGNLITPDYIKATVERAAKFPDLITGFVCQNKDIFNDPGLIQLTPGVQLKTSGDGHGQIYNTPEKVVLDKGADIAVVGRGYAELKCGGVPAMKTHTDCMTSRNIVKYPGFIDVHGHVRVPEATYKEDCVLHRSCASWWNHEHLLCYAKH</sequence>
<proteinExistence type="predicted"/>
<evidence type="ECO:0000313" key="2">
    <source>
        <dbReference type="Proteomes" id="UP001064048"/>
    </source>
</evidence>
<protein>
    <submittedName>
        <fullName evidence="1">Uncharacterized protein</fullName>
    </submittedName>
</protein>
<accession>A0ACC0JSD4</accession>
<keyword evidence="2" id="KW-1185">Reference proteome</keyword>
<name>A0ACC0JSD4_CHOFU</name>
<evidence type="ECO:0000313" key="1">
    <source>
        <dbReference type="EMBL" id="KAI8426872.1"/>
    </source>
</evidence>
<organism evidence="1 2">
    <name type="scientific">Choristoneura fumiferana</name>
    <name type="common">Spruce budworm moth</name>
    <name type="synonym">Archips fumiferana</name>
    <dbReference type="NCBI Taxonomy" id="7141"/>
    <lineage>
        <taxon>Eukaryota</taxon>
        <taxon>Metazoa</taxon>
        <taxon>Ecdysozoa</taxon>
        <taxon>Arthropoda</taxon>
        <taxon>Hexapoda</taxon>
        <taxon>Insecta</taxon>
        <taxon>Pterygota</taxon>
        <taxon>Neoptera</taxon>
        <taxon>Endopterygota</taxon>
        <taxon>Lepidoptera</taxon>
        <taxon>Glossata</taxon>
        <taxon>Ditrysia</taxon>
        <taxon>Tortricoidea</taxon>
        <taxon>Tortricidae</taxon>
        <taxon>Tortricinae</taxon>
        <taxon>Choristoneura</taxon>
    </lineage>
</organism>
<reference evidence="1 2" key="1">
    <citation type="journal article" date="2022" name="Genome Biol. Evol.">
        <title>The Spruce Budworm Genome: Reconstructing the Evolutionary History of Antifreeze Proteins.</title>
        <authorList>
            <person name="Beliveau C."/>
            <person name="Gagne P."/>
            <person name="Picq S."/>
            <person name="Vernygora O."/>
            <person name="Keeling C.I."/>
            <person name="Pinkney K."/>
            <person name="Doucet D."/>
            <person name="Wen F."/>
            <person name="Johnston J.S."/>
            <person name="Maaroufi H."/>
            <person name="Boyle B."/>
            <person name="Laroche J."/>
            <person name="Dewar K."/>
            <person name="Juretic N."/>
            <person name="Blackburn G."/>
            <person name="Nisole A."/>
            <person name="Brunet B."/>
            <person name="Brandao M."/>
            <person name="Lumley L."/>
            <person name="Duan J."/>
            <person name="Quan G."/>
            <person name="Lucarotti C.J."/>
            <person name="Roe A.D."/>
            <person name="Sperling F.A.H."/>
            <person name="Levesque R.C."/>
            <person name="Cusson M."/>
        </authorList>
    </citation>
    <scope>NUCLEOTIDE SEQUENCE [LARGE SCALE GENOMIC DNA]</scope>
    <source>
        <strain evidence="1">Glfc:IPQL:Cfum</strain>
    </source>
</reference>
<dbReference type="Proteomes" id="UP001064048">
    <property type="component" value="Chromosome 26"/>
</dbReference>